<gene>
    <name evidence="1" type="ORF">HLH36_12355</name>
</gene>
<protein>
    <submittedName>
        <fullName evidence="1">Uncharacterized protein</fullName>
    </submittedName>
</protein>
<dbReference type="RefSeq" id="WP_182986661.1">
    <property type="nucleotide sequence ID" value="NZ_JABEQD010000008.1"/>
</dbReference>
<evidence type="ECO:0000313" key="2">
    <source>
        <dbReference type="Proteomes" id="UP000559860"/>
    </source>
</evidence>
<reference evidence="1 2" key="1">
    <citation type="submission" date="2020-04" db="EMBL/GenBank/DDBJ databases">
        <title>Description of novel Gluconacetobacter.</title>
        <authorList>
            <person name="Sombolestani A."/>
        </authorList>
    </citation>
    <scope>NUCLEOTIDE SEQUENCE [LARGE SCALE GENOMIC DNA]</scope>
    <source>
        <strain evidence="1 2">LMG 27801</strain>
    </source>
</reference>
<organism evidence="1 2">
    <name type="scientific">Gluconacetobacter aggeris</name>
    <dbReference type="NCBI Taxonomy" id="1286186"/>
    <lineage>
        <taxon>Bacteria</taxon>
        <taxon>Pseudomonadati</taxon>
        <taxon>Pseudomonadota</taxon>
        <taxon>Alphaproteobacteria</taxon>
        <taxon>Acetobacterales</taxon>
        <taxon>Acetobacteraceae</taxon>
        <taxon>Gluconacetobacter</taxon>
    </lineage>
</organism>
<accession>A0A7W4NZZ1</accession>
<sequence>MTQSRDLTLDLTAREIADGIRPARFSMQSVVAESIRRAEIAQARLNPFTLIRAGQAILPGPRGGPPHEGCQACPCGHADGPLGEASAAPFQ</sequence>
<dbReference type="EMBL" id="JABEQD010000008">
    <property type="protein sequence ID" value="MBB2169140.1"/>
    <property type="molecule type" value="Genomic_DNA"/>
</dbReference>
<proteinExistence type="predicted"/>
<dbReference type="Proteomes" id="UP000559860">
    <property type="component" value="Unassembled WGS sequence"/>
</dbReference>
<comment type="caution">
    <text evidence="1">The sequence shown here is derived from an EMBL/GenBank/DDBJ whole genome shotgun (WGS) entry which is preliminary data.</text>
</comment>
<dbReference type="AlphaFoldDB" id="A0A7W4NZZ1"/>
<keyword evidence="2" id="KW-1185">Reference proteome</keyword>
<name>A0A7W4NZZ1_9PROT</name>
<evidence type="ECO:0000313" key="1">
    <source>
        <dbReference type="EMBL" id="MBB2169140.1"/>
    </source>
</evidence>